<gene>
    <name evidence="1" type="ORF">FG476_11340</name>
</gene>
<evidence type="ECO:0000313" key="1">
    <source>
        <dbReference type="EMBL" id="MRU24621.1"/>
    </source>
</evidence>
<reference evidence="1" key="2">
    <citation type="journal article" date="2020" name="Appl. Environ. Microbiol.">
        <title>Multiple intercontinental introductions associated with the emergence of a plant pathogen in Europe.</title>
        <authorList>
            <person name="Landa B.B."/>
            <person name="Castillo A.I."/>
            <person name="Giampetruzzi A."/>
            <person name="Kahn A."/>
            <person name="Roman-Ecija M."/>
            <person name="Velasco-Amo M.P."/>
            <person name="Navas-Cortes J.A."/>
            <person name="Marco-Noales E."/>
            <person name="Barbe S."/>
            <person name="Moralejo E."/>
            <person name="Coletta-Filho H.D."/>
            <person name="Saldarelli P."/>
            <person name="Saponari M."/>
            <person name="Almeida R.P.P."/>
        </authorList>
    </citation>
    <scope>NUCLEOTIDE SEQUENCE</scope>
    <source>
        <strain evidence="1">XYL1981</strain>
    </source>
</reference>
<accession>A0A9Q4MLI6</accession>
<dbReference type="Proteomes" id="UP000474061">
    <property type="component" value="Unassembled WGS sequence"/>
</dbReference>
<organism evidence="1 2">
    <name type="scientific">Xylella fastidiosa subsp. multiplex</name>
    <dbReference type="NCBI Taxonomy" id="644357"/>
    <lineage>
        <taxon>Bacteria</taxon>
        <taxon>Pseudomonadati</taxon>
        <taxon>Pseudomonadota</taxon>
        <taxon>Gammaproteobacteria</taxon>
        <taxon>Lysobacterales</taxon>
        <taxon>Lysobacteraceae</taxon>
        <taxon>Xylella</taxon>
    </lineage>
</organism>
<evidence type="ECO:0000313" key="2">
    <source>
        <dbReference type="Proteomes" id="UP000474061"/>
    </source>
</evidence>
<dbReference type="EMBL" id="VDCJ01000352">
    <property type="protein sequence ID" value="MRU24621.1"/>
    <property type="molecule type" value="Genomic_DNA"/>
</dbReference>
<name>A0A9Q4MLI6_XYLFS</name>
<protein>
    <submittedName>
        <fullName evidence="1">Uncharacterized protein</fullName>
    </submittedName>
</protein>
<dbReference type="AlphaFoldDB" id="A0A9Q4MLI6"/>
<reference evidence="1" key="1">
    <citation type="submission" date="2019-05" db="EMBL/GenBank/DDBJ databases">
        <authorList>
            <person name="Castillo A."/>
            <person name="Giampetruzzi A."/>
            <person name="Landa B."/>
            <person name="Saponari M."/>
            <person name="Almeida R.P.P."/>
            <person name="Moralejo E."/>
            <person name="Marco-Noales E."/>
            <person name="Velasco-Amo M.P."/>
            <person name="Roman-Ecija M."/>
            <person name="Navarro I."/>
            <person name="Monterde A."/>
            <person name="Barbe S."/>
        </authorList>
    </citation>
    <scope>NUCLEOTIDE SEQUENCE</scope>
    <source>
        <strain evidence="1">XYL1981</strain>
    </source>
</reference>
<proteinExistence type="predicted"/>
<sequence>MPLVECWRGWRHCSVVVALRFQWGKGMFPVLRPLLSVFFSVMPALSRCRVFPMSTLLLVYWEQVVQICDVDLFLAISSDGGVSKVHVF</sequence>
<comment type="caution">
    <text evidence="1">The sequence shown here is derived from an EMBL/GenBank/DDBJ whole genome shotgun (WGS) entry which is preliminary data.</text>
</comment>
<dbReference type="RefSeq" id="WP_021358183.1">
    <property type="nucleotide sequence ID" value="NZ_CP047134.1"/>
</dbReference>